<dbReference type="InterPro" id="IPR001633">
    <property type="entry name" value="EAL_dom"/>
</dbReference>
<dbReference type="PANTHER" id="PTHR44757">
    <property type="entry name" value="DIGUANYLATE CYCLASE DGCP"/>
    <property type="match status" value="1"/>
</dbReference>
<protein>
    <submittedName>
        <fullName evidence="5">cAMP phosphodiesterase</fullName>
    </submittedName>
</protein>
<dbReference type="InterPro" id="IPR000160">
    <property type="entry name" value="GGDEF_dom"/>
</dbReference>
<dbReference type="CDD" id="cd01948">
    <property type="entry name" value="EAL"/>
    <property type="match status" value="1"/>
</dbReference>
<dbReference type="PROSITE" id="PS50887">
    <property type="entry name" value="GGDEF"/>
    <property type="match status" value="1"/>
</dbReference>
<proteinExistence type="predicted"/>
<dbReference type="SUPFAM" id="SSF55785">
    <property type="entry name" value="PYP-like sensor domain (PAS domain)"/>
    <property type="match status" value="2"/>
</dbReference>
<reference evidence="5 6" key="1">
    <citation type="submission" date="2012-09" db="EMBL/GenBank/DDBJ databases">
        <title>Draft Genome Sequences of 6 Strains from Genus Thauera.</title>
        <authorList>
            <person name="Liu B."/>
            <person name="Shapleigh J.P."/>
            <person name="Frostegard A.H."/>
        </authorList>
    </citation>
    <scope>NUCLEOTIDE SEQUENCE [LARGE SCALE GENOMIC DNA]</scope>
    <source>
        <strain evidence="6">47Lol / DSM 12138</strain>
    </source>
</reference>
<dbReference type="Gene3D" id="3.30.450.40">
    <property type="match status" value="1"/>
</dbReference>
<dbReference type="PROSITE" id="PS50112">
    <property type="entry name" value="PAS"/>
    <property type="match status" value="2"/>
</dbReference>
<dbReference type="PROSITE" id="PS50883">
    <property type="entry name" value="EAL"/>
    <property type="match status" value="1"/>
</dbReference>
<dbReference type="SMART" id="SM00267">
    <property type="entry name" value="GGDEF"/>
    <property type="match status" value="1"/>
</dbReference>
<organism evidence="5 6">
    <name type="scientific">Thauera linaloolentis (strain DSM 12138 / JCM 21573 / CCUG 41526 / CIP 105981 / IAM 15112 / NBRC 102519 / 47Lol)</name>
    <dbReference type="NCBI Taxonomy" id="1123367"/>
    <lineage>
        <taxon>Bacteria</taxon>
        <taxon>Pseudomonadati</taxon>
        <taxon>Pseudomonadota</taxon>
        <taxon>Betaproteobacteria</taxon>
        <taxon>Rhodocyclales</taxon>
        <taxon>Zoogloeaceae</taxon>
        <taxon>Thauera</taxon>
    </lineage>
</organism>
<accession>N6Z6L5</accession>
<evidence type="ECO:0000313" key="6">
    <source>
        <dbReference type="Proteomes" id="UP000013232"/>
    </source>
</evidence>
<dbReference type="NCBIfam" id="NF008467">
    <property type="entry name" value="PRK11359.1"/>
    <property type="match status" value="1"/>
</dbReference>
<dbReference type="NCBIfam" id="TIGR00229">
    <property type="entry name" value="sensory_box"/>
    <property type="match status" value="2"/>
</dbReference>
<dbReference type="eggNOG" id="COG2202">
    <property type="taxonomic scope" value="Bacteria"/>
</dbReference>
<dbReference type="InterPro" id="IPR043128">
    <property type="entry name" value="Rev_trsase/Diguanyl_cyclase"/>
</dbReference>
<dbReference type="SMART" id="SM00086">
    <property type="entry name" value="PAC"/>
    <property type="match status" value="2"/>
</dbReference>
<evidence type="ECO:0000259" key="4">
    <source>
        <dbReference type="PROSITE" id="PS50887"/>
    </source>
</evidence>
<dbReference type="InterPro" id="IPR029787">
    <property type="entry name" value="Nucleotide_cyclase"/>
</dbReference>
<dbReference type="AlphaFoldDB" id="N6Z6L5"/>
<dbReference type="SUPFAM" id="SSF55781">
    <property type="entry name" value="GAF domain-like"/>
    <property type="match status" value="1"/>
</dbReference>
<dbReference type="CDD" id="cd00130">
    <property type="entry name" value="PAS"/>
    <property type="match status" value="2"/>
</dbReference>
<name>N6Z6L5_THAL4</name>
<dbReference type="PIRSF" id="PIRSF005925">
    <property type="entry name" value="Dos"/>
    <property type="match status" value="1"/>
</dbReference>
<dbReference type="OrthoDB" id="9813903at2"/>
<dbReference type="InterPro" id="IPR035919">
    <property type="entry name" value="EAL_sf"/>
</dbReference>
<dbReference type="InterPro" id="IPR012226">
    <property type="entry name" value="Diguanyl_cyclase/Pdiesterase"/>
</dbReference>
<gene>
    <name evidence="5" type="ORF">C666_10215</name>
</gene>
<evidence type="ECO:0000259" key="1">
    <source>
        <dbReference type="PROSITE" id="PS50112"/>
    </source>
</evidence>
<dbReference type="InterPro" id="IPR003018">
    <property type="entry name" value="GAF"/>
</dbReference>
<dbReference type="Proteomes" id="UP000013232">
    <property type="component" value="Unassembled WGS sequence"/>
</dbReference>
<dbReference type="PANTHER" id="PTHR44757:SF2">
    <property type="entry name" value="BIOFILM ARCHITECTURE MAINTENANCE PROTEIN MBAA"/>
    <property type="match status" value="1"/>
</dbReference>
<dbReference type="SMART" id="SM00052">
    <property type="entry name" value="EAL"/>
    <property type="match status" value="1"/>
</dbReference>
<dbReference type="Pfam" id="PF00990">
    <property type="entry name" value="GGDEF"/>
    <property type="match status" value="1"/>
</dbReference>
<dbReference type="Gene3D" id="3.20.20.450">
    <property type="entry name" value="EAL domain"/>
    <property type="match status" value="1"/>
</dbReference>
<dbReference type="InterPro" id="IPR000014">
    <property type="entry name" value="PAS"/>
</dbReference>
<dbReference type="Pfam" id="PF13185">
    <property type="entry name" value="GAF_2"/>
    <property type="match status" value="1"/>
</dbReference>
<dbReference type="SUPFAM" id="SSF141868">
    <property type="entry name" value="EAL domain-like"/>
    <property type="match status" value="1"/>
</dbReference>
<sequence>MDAPDVSVYGMLLPALEQSIMAAVLVDENDSVRYFNPAAERLWGYARGEVLGRNMRPLLPKALQAVHGSYMRSNREGGEPRAVGMNRDLLVERKDGRQLWVSFSLSKIDLSGRIHYLAFARDVSAEVARSEQNRLLLLAVNHTERPLFVVDGERRIVQINRAFSELFGYAAGEAVGCLPSELLASPHTDAETLARVRSKAWGTEGFNEEILARSKDGRDMWVKASVNPIFDEDSGQLRNQVIVMSDITEARRIRDFERDVLEALTSNLSFIGLGNFICQRIEAIAPGVLVSMFRVVGRRLRHWAAPSFQASYVAGWEGVEIGEGVAGYGTCAHRGEPVMLADIKAEPLRSAYCGRTPPAGCRACMVYPAKRRDGSVIGVFALYLRQGAPQDAYLRRIADISMYLCALAIEREESRQRLDELVHHDALTGLPNRNSLYRYTNDLLASGVEQEIAFFCIGLVRFKDVNNTLGYRVGDQMLVEIVNRLRSRLSGGAFLARLEGSTFVLVVSECSPARAAQVASLLLQVISEPVGIAGVLLDLSACIGVSHYPDEGCRDRDGLLQNAKSAMDQVKASGGGGCLFFSQGMNELARERLLLGTALRRAIAGTGLRLEYQPQVRLDGGGLHGVEALARWHDPEFGEVPPGRFIALAEEIGEIEAVGQWALREACRQLAVWRGQGVHVPVVSVNLSPRSFCSRALADAVAGLLREHALAGERLTIEITESAAMVLTPEMLETVHCIRALGVGLSVDDFGTGFSSLSNLASLPVTEVKIDRSFIDKCLEESRLRALVTAVIGIGRSLDLTVVAEGVETGEQCELLRRQRCPVVQGYLFARPLRPQDVPPWVERFGRAPAAADAAGRPGTGGMPV</sequence>
<dbReference type="InterPro" id="IPR029016">
    <property type="entry name" value="GAF-like_dom_sf"/>
</dbReference>
<feature type="domain" description="PAC" evidence="2">
    <location>
        <begin position="206"/>
        <end position="259"/>
    </location>
</feature>
<dbReference type="InterPro" id="IPR000700">
    <property type="entry name" value="PAS-assoc_C"/>
</dbReference>
<dbReference type="NCBIfam" id="TIGR00254">
    <property type="entry name" value="GGDEF"/>
    <property type="match status" value="1"/>
</dbReference>
<dbReference type="Gene3D" id="3.30.450.20">
    <property type="entry name" value="PAS domain"/>
    <property type="match status" value="2"/>
</dbReference>
<evidence type="ECO:0000259" key="2">
    <source>
        <dbReference type="PROSITE" id="PS50113"/>
    </source>
</evidence>
<evidence type="ECO:0000313" key="5">
    <source>
        <dbReference type="EMBL" id="ENO87814.1"/>
    </source>
</evidence>
<dbReference type="Gene3D" id="3.30.70.270">
    <property type="match status" value="1"/>
</dbReference>
<dbReference type="InterPro" id="IPR013767">
    <property type="entry name" value="PAS_fold"/>
</dbReference>
<feature type="domain" description="PAS" evidence="1">
    <location>
        <begin position="8"/>
        <end position="55"/>
    </location>
</feature>
<keyword evidence="6" id="KW-1185">Reference proteome</keyword>
<dbReference type="Pfam" id="PF00563">
    <property type="entry name" value="EAL"/>
    <property type="match status" value="1"/>
</dbReference>
<dbReference type="EMBL" id="AMXE01000033">
    <property type="protein sequence ID" value="ENO87814.1"/>
    <property type="molecule type" value="Genomic_DNA"/>
</dbReference>
<dbReference type="Pfam" id="PF13426">
    <property type="entry name" value="PAS_9"/>
    <property type="match status" value="1"/>
</dbReference>
<dbReference type="Pfam" id="PF00989">
    <property type="entry name" value="PAS"/>
    <property type="match status" value="1"/>
</dbReference>
<evidence type="ECO:0000259" key="3">
    <source>
        <dbReference type="PROSITE" id="PS50883"/>
    </source>
</evidence>
<dbReference type="CDD" id="cd01949">
    <property type="entry name" value="GGDEF"/>
    <property type="match status" value="1"/>
</dbReference>
<dbReference type="RefSeq" id="WP_004338056.1">
    <property type="nucleotide sequence ID" value="NZ_AMXE01000033.1"/>
</dbReference>
<dbReference type="InterPro" id="IPR001610">
    <property type="entry name" value="PAC"/>
</dbReference>
<comment type="caution">
    <text evidence="5">The sequence shown here is derived from an EMBL/GenBank/DDBJ whole genome shotgun (WGS) entry which is preliminary data.</text>
</comment>
<dbReference type="PROSITE" id="PS50113">
    <property type="entry name" value="PAC"/>
    <property type="match status" value="1"/>
</dbReference>
<dbReference type="SUPFAM" id="SSF55073">
    <property type="entry name" value="Nucleotide cyclase"/>
    <property type="match status" value="1"/>
</dbReference>
<dbReference type="eggNOG" id="COG5001">
    <property type="taxonomic scope" value="Bacteria"/>
</dbReference>
<dbReference type="InterPro" id="IPR052155">
    <property type="entry name" value="Biofilm_reg_signaling"/>
</dbReference>
<feature type="domain" description="EAL" evidence="3">
    <location>
        <begin position="592"/>
        <end position="846"/>
    </location>
</feature>
<feature type="domain" description="GGDEF" evidence="4">
    <location>
        <begin position="450"/>
        <end position="583"/>
    </location>
</feature>
<dbReference type="STRING" id="1123367.GCA_000621305_01298"/>
<feature type="domain" description="PAS" evidence="1">
    <location>
        <begin position="132"/>
        <end position="176"/>
    </location>
</feature>
<dbReference type="InterPro" id="IPR035965">
    <property type="entry name" value="PAS-like_dom_sf"/>
</dbReference>
<dbReference type="SMART" id="SM00091">
    <property type="entry name" value="PAS"/>
    <property type="match status" value="2"/>
</dbReference>
<dbReference type="GO" id="GO:0006355">
    <property type="term" value="P:regulation of DNA-templated transcription"/>
    <property type="evidence" value="ECO:0007669"/>
    <property type="project" value="InterPro"/>
</dbReference>